<accession>A0ABT2IVS3</accession>
<dbReference type="RefSeq" id="WP_259839352.1">
    <property type="nucleotide sequence ID" value="NZ_JAOAMU010000004.1"/>
</dbReference>
<evidence type="ECO:0000313" key="1">
    <source>
        <dbReference type="EMBL" id="MCT2562948.1"/>
    </source>
</evidence>
<comment type="caution">
    <text evidence="1">The sequence shown here is derived from an EMBL/GenBank/DDBJ whole genome shotgun (WGS) entry which is preliminary data.</text>
</comment>
<organism evidence="1 2">
    <name type="scientific">Chryseobacterium herbae</name>
    <dbReference type="NCBI Taxonomy" id="2976476"/>
    <lineage>
        <taxon>Bacteria</taxon>
        <taxon>Pseudomonadati</taxon>
        <taxon>Bacteroidota</taxon>
        <taxon>Flavobacteriia</taxon>
        <taxon>Flavobacteriales</taxon>
        <taxon>Weeksellaceae</taxon>
        <taxon>Chryseobacterium group</taxon>
        <taxon>Chryseobacterium</taxon>
    </lineage>
</organism>
<sequence length="182" mass="21468">MKKILTLIALSQALFMSAQKKIESSTSQNTIGKNTKVSFDHLLKCSDYSYGEKYFLTADYGCIYNPKEKNTFGNLIIYLLPKKKLNLKDSEIDKEVDRINHLNIEKFKENFEIYVYLIPKEFLNYNATGDPVYYQNKIYKEKLFTYKGNQWELIDSMSIKNSSESQKEQEWREAFIEKQSDL</sequence>
<keyword evidence="2" id="KW-1185">Reference proteome</keyword>
<name>A0ABT2IVS3_9FLAO</name>
<gene>
    <name evidence="1" type="ORF">N0B48_13725</name>
</gene>
<dbReference type="EMBL" id="JAOAMU010000004">
    <property type="protein sequence ID" value="MCT2562948.1"/>
    <property type="molecule type" value="Genomic_DNA"/>
</dbReference>
<evidence type="ECO:0000313" key="2">
    <source>
        <dbReference type="Proteomes" id="UP001525566"/>
    </source>
</evidence>
<protein>
    <submittedName>
        <fullName evidence="1">Uncharacterized protein</fullName>
    </submittedName>
</protein>
<dbReference type="Proteomes" id="UP001525566">
    <property type="component" value="Unassembled WGS sequence"/>
</dbReference>
<proteinExistence type="predicted"/>
<reference evidence="1 2" key="1">
    <citation type="submission" date="2022-09" db="EMBL/GenBank/DDBJ databases">
        <title>Chryseobacterium oleae sp.nov., isolated from the inter-root soil of Pyrola calliantha H. Andr. in Tibet.</title>
        <authorList>
            <person name="Li Z."/>
        </authorList>
    </citation>
    <scope>NUCLEOTIDE SEQUENCE [LARGE SCALE GENOMIC DNA]</scope>
    <source>
        <strain evidence="2">pc1-10</strain>
    </source>
</reference>